<evidence type="ECO:0000313" key="1">
    <source>
        <dbReference type="EMBL" id="CAK0878288.1"/>
    </source>
</evidence>
<proteinExistence type="predicted"/>
<protein>
    <submittedName>
        <fullName evidence="1">Uncharacterized protein</fullName>
    </submittedName>
</protein>
<keyword evidence="2" id="KW-1185">Reference proteome</keyword>
<dbReference type="EMBL" id="CAUYUJ010017832">
    <property type="protein sequence ID" value="CAK0878288.1"/>
    <property type="molecule type" value="Genomic_DNA"/>
</dbReference>
<organism evidence="1 2">
    <name type="scientific">Prorocentrum cordatum</name>
    <dbReference type="NCBI Taxonomy" id="2364126"/>
    <lineage>
        <taxon>Eukaryota</taxon>
        <taxon>Sar</taxon>
        <taxon>Alveolata</taxon>
        <taxon>Dinophyceae</taxon>
        <taxon>Prorocentrales</taxon>
        <taxon>Prorocentraceae</taxon>
        <taxon>Prorocentrum</taxon>
    </lineage>
</organism>
<feature type="non-terminal residue" evidence="1">
    <location>
        <position position="1"/>
    </location>
</feature>
<name>A0ABN9VXC9_9DINO</name>
<evidence type="ECO:0000313" key="2">
    <source>
        <dbReference type="Proteomes" id="UP001189429"/>
    </source>
</evidence>
<sequence>ADNLVNDIKGQLEAKGIVYTKVVGCGAYCSRVRIHFDSSNLMWTFLKAFKGIKFTSSRASADRPTDPADPNKRMLWHGIDKTEPERLQSTRQQAARRLMMTHAISKHGCNDEVAQKCVGTNDYGDVILKVSILTAGALPIKVYEADKATGLLQVVSGAKGKLEGAGFQFDPDA</sequence>
<comment type="caution">
    <text evidence="1">The sequence shown here is derived from an EMBL/GenBank/DDBJ whole genome shotgun (WGS) entry which is preliminary data.</text>
</comment>
<accession>A0ABN9VXC9</accession>
<reference evidence="1" key="1">
    <citation type="submission" date="2023-10" db="EMBL/GenBank/DDBJ databases">
        <authorList>
            <person name="Chen Y."/>
            <person name="Shah S."/>
            <person name="Dougan E. K."/>
            <person name="Thang M."/>
            <person name="Chan C."/>
        </authorList>
    </citation>
    <scope>NUCLEOTIDE SEQUENCE [LARGE SCALE GENOMIC DNA]</scope>
</reference>
<gene>
    <name evidence="1" type="ORF">PCOR1329_LOCUS62097</name>
</gene>
<dbReference type="Proteomes" id="UP001189429">
    <property type="component" value="Unassembled WGS sequence"/>
</dbReference>
<feature type="non-terminal residue" evidence="1">
    <location>
        <position position="173"/>
    </location>
</feature>